<name>A0A017RVL3_9CLOT</name>
<dbReference type="Proteomes" id="UP000019681">
    <property type="component" value="Unassembled WGS sequence"/>
</dbReference>
<accession>A0A017RVL3</accession>
<dbReference type="STRING" id="1403537.Q428_06525"/>
<dbReference type="PANTHER" id="PTHR30404">
    <property type="entry name" value="N-ACETYLMURAMOYL-L-ALANINE AMIDASE"/>
    <property type="match status" value="1"/>
</dbReference>
<keyword evidence="2" id="KW-0175">Coiled coil</keyword>
<dbReference type="SUPFAM" id="SSF47090">
    <property type="entry name" value="PGBD-like"/>
    <property type="match status" value="1"/>
</dbReference>
<dbReference type="PANTHER" id="PTHR30404:SF0">
    <property type="entry name" value="N-ACETYLMURAMOYL-L-ALANINE AMIDASE AMIC"/>
    <property type="match status" value="1"/>
</dbReference>
<dbReference type="SUPFAM" id="SSF53187">
    <property type="entry name" value="Zn-dependent exopeptidases"/>
    <property type="match status" value="2"/>
</dbReference>
<dbReference type="Pfam" id="PF01520">
    <property type="entry name" value="Amidase_3"/>
    <property type="match status" value="2"/>
</dbReference>
<dbReference type="InterPro" id="IPR002477">
    <property type="entry name" value="Peptidoglycan-bd-like"/>
</dbReference>
<sequence length="386" mass="44187">MTVNAVKAFQKSIKIPVTGVADKNTINLLIKASAVPKASNGKTENQQNTSQVFTFKKGTPGSLSGKIVVIDPGHGFNDPGVTRENVYEKTMTLDMGLRLKRILTEAGAMVIMTRATDGNSGYNSLYYRSAVANKLIVDLEREKLEKENAEFEKQMSNFQNLLISKGAELEKLNSEDREINKQKIDDLTKEIAELTESSDELKEKIDLNKTRIEDLYNMSLTFNYYIEQPSYKERYGIMKNPLEMAKVFELTKEKYNKDIVFVSIHCNSTTAETQTSASGVQVYVQTENDTYYTDYYNNYDYERRKILGMSLLQELNLSTGFSKKYTSLFKSRLSVLRENNLPSVLVEIGFFNNPSDLKIIKDQQQRENASFGMYKGIEKYFEYWKK</sequence>
<evidence type="ECO:0000313" key="4">
    <source>
        <dbReference type="EMBL" id="EYE88722.1"/>
    </source>
</evidence>
<evidence type="ECO:0000313" key="5">
    <source>
        <dbReference type="Proteomes" id="UP000019681"/>
    </source>
</evidence>
<dbReference type="GO" id="GO:0009253">
    <property type="term" value="P:peptidoglycan catabolic process"/>
    <property type="evidence" value="ECO:0007669"/>
    <property type="project" value="InterPro"/>
</dbReference>
<evidence type="ECO:0000259" key="3">
    <source>
        <dbReference type="SMART" id="SM00646"/>
    </source>
</evidence>
<dbReference type="InterPro" id="IPR036365">
    <property type="entry name" value="PGBD-like_sf"/>
</dbReference>
<organism evidence="4 5">
    <name type="scientific">Fervidicella metallireducens AeB</name>
    <dbReference type="NCBI Taxonomy" id="1403537"/>
    <lineage>
        <taxon>Bacteria</taxon>
        <taxon>Bacillati</taxon>
        <taxon>Bacillota</taxon>
        <taxon>Clostridia</taxon>
        <taxon>Eubacteriales</taxon>
        <taxon>Clostridiaceae</taxon>
        <taxon>Fervidicella</taxon>
    </lineage>
</organism>
<dbReference type="EMBL" id="AZQP01000015">
    <property type="protein sequence ID" value="EYE88722.1"/>
    <property type="molecule type" value="Genomic_DNA"/>
</dbReference>
<proteinExistence type="predicted"/>
<comment type="caution">
    <text evidence="4">The sequence shown here is derived from an EMBL/GenBank/DDBJ whole genome shotgun (WGS) entry which is preliminary data.</text>
</comment>
<dbReference type="Gene3D" id="3.40.630.40">
    <property type="entry name" value="Zn-dependent exopeptidases"/>
    <property type="match status" value="1"/>
</dbReference>
<keyword evidence="5" id="KW-1185">Reference proteome</keyword>
<protein>
    <recommendedName>
        <fullName evidence="3">MurNAc-LAA domain-containing protein</fullName>
    </recommendedName>
</protein>
<dbReference type="CDD" id="cd02696">
    <property type="entry name" value="MurNAc-LAA"/>
    <property type="match status" value="1"/>
</dbReference>
<feature type="domain" description="MurNAc-LAA" evidence="3">
    <location>
        <begin position="257"/>
        <end position="378"/>
    </location>
</feature>
<dbReference type="SMART" id="SM00646">
    <property type="entry name" value="Ami_3"/>
    <property type="match status" value="1"/>
</dbReference>
<gene>
    <name evidence="4" type="ORF">Q428_06525</name>
</gene>
<feature type="coiled-coil region" evidence="2">
    <location>
        <begin position="132"/>
        <end position="211"/>
    </location>
</feature>
<dbReference type="Pfam" id="PF01471">
    <property type="entry name" value="PG_binding_1"/>
    <property type="match status" value="1"/>
</dbReference>
<dbReference type="GO" id="GO:0008745">
    <property type="term" value="F:N-acetylmuramoyl-L-alanine amidase activity"/>
    <property type="evidence" value="ECO:0007669"/>
    <property type="project" value="InterPro"/>
</dbReference>
<evidence type="ECO:0000256" key="1">
    <source>
        <dbReference type="ARBA" id="ARBA00022801"/>
    </source>
</evidence>
<reference evidence="4 5" key="1">
    <citation type="journal article" date="2014" name="Genome Announc.">
        <title>Draft Genome Sequence of Fervidicella metallireducens Strain AeBT, an Iron-Reducing Thermoanaerobe from the Great Artesian Basin.</title>
        <authorList>
            <person name="Patel B.K."/>
        </authorList>
    </citation>
    <scope>NUCLEOTIDE SEQUENCE [LARGE SCALE GENOMIC DNA]</scope>
    <source>
        <strain evidence="4 5">AeB</strain>
    </source>
</reference>
<dbReference type="InterPro" id="IPR050695">
    <property type="entry name" value="N-acetylmuramoyl_amidase_3"/>
</dbReference>
<evidence type="ECO:0000256" key="2">
    <source>
        <dbReference type="SAM" id="Coils"/>
    </source>
</evidence>
<dbReference type="GO" id="GO:0030288">
    <property type="term" value="C:outer membrane-bounded periplasmic space"/>
    <property type="evidence" value="ECO:0007669"/>
    <property type="project" value="TreeGrafter"/>
</dbReference>
<dbReference type="InterPro" id="IPR002508">
    <property type="entry name" value="MurNAc-LAA_cat"/>
</dbReference>
<dbReference type="AlphaFoldDB" id="A0A017RVL3"/>
<keyword evidence="1" id="KW-0378">Hydrolase</keyword>